<evidence type="ECO:0000313" key="8">
    <source>
        <dbReference type="EMBL" id="WOK96428.1"/>
    </source>
</evidence>
<dbReference type="GO" id="GO:0055085">
    <property type="term" value="P:transmembrane transport"/>
    <property type="evidence" value="ECO:0007669"/>
    <property type="project" value="InterPro"/>
</dbReference>
<dbReference type="PANTHER" id="PTHR43302:SF8">
    <property type="entry name" value="SILICON EFFLUX TRANSPORTER LSI3"/>
    <property type="match status" value="1"/>
</dbReference>
<organism evidence="8 9">
    <name type="scientific">Canna indica</name>
    <name type="common">Indian-shot</name>
    <dbReference type="NCBI Taxonomy" id="4628"/>
    <lineage>
        <taxon>Eukaryota</taxon>
        <taxon>Viridiplantae</taxon>
        <taxon>Streptophyta</taxon>
        <taxon>Embryophyta</taxon>
        <taxon>Tracheophyta</taxon>
        <taxon>Spermatophyta</taxon>
        <taxon>Magnoliopsida</taxon>
        <taxon>Liliopsida</taxon>
        <taxon>Zingiberales</taxon>
        <taxon>Cannaceae</taxon>
        <taxon>Canna</taxon>
    </lineage>
</organism>
<evidence type="ECO:0000256" key="2">
    <source>
        <dbReference type="ARBA" id="ARBA00022448"/>
    </source>
</evidence>
<dbReference type="Pfam" id="PF03600">
    <property type="entry name" value="CitMHS"/>
    <property type="match status" value="1"/>
</dbReference>
<proteinExistence type="predicted"/>
<evidence type="ECO:0000256" key="4">
    <source>
        <dbReference type="ARBA" id="ARBA00022692"/>
    </source>
</evidence>
<evidence type="ECO:0000256" key="3">
    <source>
        <dbReference type="ARBA" id="ARBA00022475"/>
    </source>
</evidence>
<dbReference type="AlphaFoldDB" id="A0AAQ3Q3F9"/>
<keyword evidence="2" id="KW-0813">Transport</keyword>
<dbReference type="PANTHER" id="PTHR43302">
    <property type="entry name" value="TRANSPORTER ARSB-RELATED"/>
    <property type="match status" value="1"/>
</dbReference>
<name>A0AAQ3Q3F9_9LILI</name>
<keyword evidence="4" id="KW-0812">Transmembrane</keyword>
<keyword evidence="3" id="KW-1003">Cell membrane</keyword>
<gene>
    <name evidence="8" type="ORF">Cni_G05135</name>
</gene>
<reference evidence="8 9" key="1">
    <citation type="submission" date="2023-10" db="EMBL/GenBank/DDBJ databases">
        <title>Chromosome-scale genome assembly provides insights into flower coloration mechanisms of Canna indica.</title>
        <authorList>
            <person name="Li C."/>
        </authorList>
    </citation>
    <scope>NUCLEOTIDE SEQUENCE [LARGE SCALE GENOMIC DNA]</scope>
    <source>
        <tissue evidence="8">Flower</tissue>
    </source>
</reference>
<evidence type="ECO:0000256" key="1">
    <source>
        <dbReference type="ARBA" id="ARBA00004651"/>
    </source>
</evidence>
<sequence>MVAAGTVKHFMLKYATAGELVIRATHHVWRHDVGAKMFKYLGRLLSWKSKGGCDLLCCVCLISALASTLFINDIICIVLTEFVLKLVHLHKLLAKSFLLALASSSNIGSSAMPSATPRIS</sequence>
<dbReference type="Proteomes" id="UP001327560">
    <property type="component" value="Chromosome 2"/>
</dbReference>
<dbReference type="EMBL" id="CP136891">
    <property type="protein sequence ID" value="WOK96428.1"/>
    <property type="molecule type" value="Genomic_DNA"/>
</dbReference>
<keyword evidence="5" id="KW-1133">Transmembrane helix</keyword>
<dbReference type="GO" id="GO:0005886">
    <property type="term" value="C:plasma membrane"/>
    <property type="evidence" value="ECO:0007669"/>
    <property type="project" value="UniProtKB-SubCell"/>
</dbReference>
<comment type="subcellular location">
    <subcellularLocation>
        <location evidence="1">Cell membrane</location>
        <topology evidence="1">Multi-pass membrane protein</topology>
    </subcellularLocation>
</comment>
<feature type="domain" description="Citrate transporter-like" evidence="7">
    <location>
        <begin position="35"/>
        <end position="117"/>
    </location>
</feature>
<dbReference type="InterPro" id="IPR004680">
    <property type="entry name" value="Cit_transptr-like_dom"/>
</dbReference>
<keyword evidence="6" id="KW-0472">Membrane</keyword>
<evidence type="ECO:0000259" key="7">
    <source>
        <dbReference type="Pfam" id="PF03600"/>
    </source>
</evidence>
<keyword evidence="9" id="KW-1185">Reference proteome</keyword>
<evidence type="ECO:0000313" key="9">
    <source>
        <dbReference type="Proteomes" id="UP001327560"/>
    </source>
</evidence>
<accession>A0AAQ3Q3F9</accession>
<protein>
    <recommendedName>
        <fullName evidence="7">Citrate transporter-like domain-containing protein</fullName>
    </recommendedName>
</protein>
<evidence type="ECO:0000256" key="6">
    <source>
        <dbReference type="ARBA" id="ARBA00023136"/>
    </source>
</evidence>
<evidence type="ECO:0000256" key="5">
    <source>
        <dbReference type="ARBA" id="ARBA00022989"/>
    </source>
</evidence>